<gene>
    <name evidence="1" type="ORF">LCGC14_2395070</name>
</gene>
<organism evidence="1">
    <name type="scientific">marine sediment metagenome</name>
    <dbReference type="NCBI Taxonomy" id="412755"/>
    <lineage>
        <taxon>unclassified sequences</taxon>
        <taxon>metagenomes</taxon>
        <taxon>ecological metagenomes</taxon>
    </lineage>
</organism>
<feature type="non-terminal residue" evidence="1">
    <location>
        <position position="61"/>
    </location>
</feature>
<protein>
    <submittedName>
        <fullName evidence="1">Uncharacterized protein</fullName>
    </submittedName>
</protein>
<proteinExistence type="predicted"/>
<comment type="caution">
    <text evidence="1">The sequence shown here is derived from an EMBL/GenBank/DDBJ whole genome shotgun (WGS) entry which is preliminary data.</text>
</comment>
<evidence type="ECO:0000313" key="1">
    <source>
        <dbReference type="EMBL" id="KKL26458.1"/>
    </source>
</evidence>
<sequence length="61" mass="6541">MSGAAVVDRSPCQDPEAPKASARRRWIIAAILCMATLELGFRLTGAEMLRVPSWVATGLVV</sequence>
<dbReference type="AlphaFoldDB" id="A0A0F9ERH8"/>
<name>A0A0F9ERH8_9ZZZZ</name>
<dbReference type="EMBL" id="LAZR01035832">
    <property type="protein sequence ID" value="KKL26458.1"/>
    <property type="molecule type" value="Genomic_DNA"/>
</dbReference>
<accession>A0A0F9ERH8</accession>
<reference evidence="1" key="1">
    <citation type="journal article" date="2015" name="Nature">
        <title>Complex archaea that bridge the gap between prokaryotes and eukaryotes.</title>
        <authorList>
            <person name="Spang A."/>
            <person name="Saw J.H."/>
            <person name="Jorgensen S.L."/>
            <person name="Zaremba-Niedzwiedzka K."/>
            <person name="Martijn J."/>
            <person name="Lind A.E."/>
            <person name="van Eijk R."/>
            <person name="Schleper C."/>
            <person name="Guy L."/>
            <person name="Ettema T.J."/>
        </authorList>
    </citation>
    <scope>NUCLEOTIDE SEQUENCE</scope>
</reference>